<proteinExistence type="predicted"/>
<keyword evidence="3" id="KW-1185">Reference proteome</keyword>
<dbReference type="AlphaFoldDB" id="A0A9Q0H0C8"/>
<evidence type="ECO:0000256" key="1">
    <source>
        <dbReference type="SAM" id="MobiDB-lite"/>
    </source>
</evidence>
<protein>
    <submittedName>
        <fullName evidence="2">Uncharacterized protein</fullName>
    </submittedName>
</protein>
<feature type="compositionally biased region" description="Basic and acidic residues" evidence="1">
    <location>
        <begin position="53"/>
        <end position="81"/>
    </location>
</feature>
<name>A0A9Q0H0C8_9MAGN</name>
<organism evidence="2 3">
    <name type="scientific">Protea cynaroides</name>
    <dbReference type="NCBI Taxonomy" id="273540"/>
    <lineage>
        <taxon>Eukaryota</taxon>
        <taxon>Viridiplantae</taxon>
        <taxon>Streptophyta</taxon>
        <taxon>Embryophyta</taxon>
        <taxon>Tracheophyta</taxon>
        <taxon>Spermatophyta</taxon>
        <taxon>Magnoliopsida</taxon>
        <taxon>Proteales</taxon>
        <taxon>Proteaceae</taxon>
        <taxon>Protea</taxon>
    </lineage>
</organism>
<gene>
    <name evidence="2" type="ORF">NE237_013662</name>
</gene>
<feature type="region of interest" description="Disordered" evidence="1">
    <location>
        <begin position="53"/>
        <end position="106"/>
    </location>
</feature>
<dbReference type="OrthoDB" id="422574at2759"/>
<sequence>MEVEAQQYDPVASKLVFEQAVKPLMMKMELDSTVVEENQNEARPRININKVKNFREESENSGRETSTGERITEELRREKISSWRKISGDGDGGDYDGSRDGKLGRGTIRQYTIV</sequence>
<reference evidence="2" key="1">
    <citation type="journal article" date="2023" name="Plant J.">
        <title>The genome of the king protea, Protea cynaroides.</title>
        <authorList>
            <person name="Chang J."/>
            <person name="Duong T.A."/>
            <person name="Schoeman C."/>
            <person name="Ma X."/>
            <person name="Roodt D."/>
            <person name="Barker N."/>
            <person name="Li Z."/>
            <person name="Van de Peer Y."/>
            <person name="Mizrachi E."/>
        </authorList>
    </citation>
    <scope>NUCLEOTIDE SEQUENCE</scope>
    <source>
        <tissue evidence="2">Young leaves</tissue>
    </source>
</reference>
<dbReference type="Gene3D" id="1.20.1050.10">
    <property type="match status" value="1"/>
</dbReference>
<dbReference type="Proteomes" id="UP001141806">
    <property type="component" value="Unassembled WGS sequence"/>
</dbReference>
<comment type="caution">
    <text evidence="2">The sequence shown here is derived from an EMBL/GenBank/DDBJ whole genome shotgun (WGS) entry which is preliminary data.</text>
</comment>
<evidence type="ECO:0000313" key="3">
    <source>
        <dbReference type="Proteomes" id="UP001141806"/>
    </source>
</evidence>
<accession>A0A9Q0H0C8</accession>
<dbReference type="EMBL" id="JAMYWD010000011">
    <property type="protein sequence ID" value="KAJ4956879.1"/>
    <property type="molecule type" value="Genomic_DNA"/>
</dbReference>
<evidence type="ECO:0000313" key="2">
    <source>
        <dbReference type="EMBL" id="KAJ4956879.1"/>
    </source>
</evidence>